<comment type="caution">
    <text evidence="1">The sequence shown here is derived from an EMBL/GenBank/DDBJ whole genome shotgun (WGS) entry which is preliminary data.</text>
</comment>
<evidence type="ECO:0000313" key="1">
    <source>
        <dbReference type="EMBL" id="KAJ7687838.1"/>
    </source>
</evidence>
<keyword evidence="2" id="KW-1185">Reference proteome</keyword>
<reference evidence="1" key="1">
    <citation type="submission" date="2023-03" db="EMBL/GenBank/DDBJ databases">
        <title>Massive genome expansion in bonnet fungi (Mycena s.s.) driven by repeated elements and novel gene families across ecological guilds.</title>
        <authorList>
            <consortium name="Lawrence Berkeley National Laboratory"/>
            <person name="Harder C.B."/>
            <person name="Miyauchi S."/>
            <person name="Viragh M."/>
            <person name="Kuo A."/>
            <person name="Thoen E."/>
            <person name="Andreopoulos B."/>
            <person name="Lu D."/>
            <person name="Skrede I."/>
            <person name="Drula E."/>
            <person name="Henrissat B."/>
            <person name="Morin E."/>
            <person name="Kohler A."/>
            <person name="Barry K."/>
            <person name="LaButti K."/>
            <person name="Morin E."/>
            <person name="Salamov A."/>
            <person name="Lipzen A."/>
            <person name="Mereny Z."/>
            <person name="Hegedus B."/>
            <person name="Baldrian P."/>
            <person name="Stursova M."/>
            <person name="Weitz H."/>
            <person name="Taylor A."/>
            <person name="Grigoriev I.V."/>
            <person name="Nagy L.G."/>
            <person name="Martin F."/>
            <person name="Kauserud H."/>
        </authorList>
    </citation>
    <scope>NUCLEOTIDE SEQUENCE</scope>
    <source>
        <strain evidence="1">CBHHK067</strain>
    </source>
</reference>
<dbReference type="Proteomes" id="UP001221757">
    <property type="component" value="Unassembled WGS sequence"/>
</dbReference>
<protein>
    <recommendedName>
        <fullName evidence="3">F-box domain-containing protein</fullName>
    </recommendedName>
</protein>
<evidence type="ECO:0000313" key="2">
    <source>
        <dbReference type="Proteomes" id="UP001221757"/>
    </source>
</evidence>
<dbReference type="AlphaFoldDB" id="A0AAD7DBL8"/>
<organism evidence="1 2">
    <name type="scientific">Mycena rosella</name>
    <name type="common">Pink bonnet</name>
    <name type="synonym">Agaricus rosellus</name>
    <dbReference type="NCBI Taxonomy" id="1033263"/>
    <lineage>
        <taxon>Eukaryota</taxon>
        <taxon>Fungi</taxon>
        <taxon>Dikarya</taxon>
        <taxon>Basidiomycota</taxon>
        <taxon>Agaricomycotina</taxon>
        <taxon>Agaricomycetes</taxon>
        <taxon>Agaricomycetidae</taxon>
        <taxon>Agaricales</taxon>
        <taxon>Marasmiineae</taxon>
        <taxon>Mycenaceae</taxon>
        <taxon>Mycena</taxon>
    </lineage>
</organism>
<proteinExistence type="predicted"/>
<name>A0AAD7DBL8_MYCRO</name>
<evidence type="ECO:0008006" key="3">
    <source>
        <dbReference type="Google" id="ProtNLM"/>
    </source>
</evidence>
<sequence>MASIHSVLSPDLILEILDCLAIPFTFHQRSCDLPVLAACSTVCKAWSTHAQRLLFRRVILPHNIYREPHLRATSRNSLPSFLAAIDPVTERGRWLAESVISLTVRHTGRAPTSDPTALATALLRTPNLRHLDVTTISCDFDSDSLARLRESGPRITSLCILQDFSPFEAQHTRIMHQLVGAFPTIRLLEITADLTSALPPFDPPLRLALAAVKFNTAFVPDIAPCLASLVDPDSEAHLEFLWHKSKTRPSALEEVLSAHGANLRALSLKTVDAGQATELAHCTQLERFELGRFPDGATLALIPRSVTALVIAGAPAPGELDGLVEQLASFPALKTLTWSSCQDPSLFRSLVTICTERGIFLRAAAAAAELTDDNAVEMELRRRYIRI</sequence>
<accession>A0AAD7DBL8</accession>
<gene>
    <name evidence="1" type="ORF">B0H17DRAFT_1069418</name>
</gene>
<dbReference type="EMBL" id="JARKIE010000084">
    <property type="protein sequence ID" value="KAJ7687838.1"/>
    <property type="molecule type" value="Genomic_DNA"/>
</dbReference>